<name>A0ACB9EPL2_9ASTR</name>
<gene>
    <name evidence="1" type="ORF">L1987_51171</name>
</gene>
<reference evidence="2" key="1">
    <citation type="journal article" date="2022" name="Mol. Ecol. Resour.">
        <title>The genomes of chicory, endive, great burdock and yacon provide insights into Asteraceae palaeo-polyploidization history and plant inulin production.</title>
        <authorList>
            <person name="Fan W."/>
            <person name="Wang S."/>
            <person name="Wang H."/>
            <person name="Wang A."/>
            <person name="Jiang F."/>
            <person name="Liu H."/>
            <person name="Zhao H."/>
            <person name="Xu D."/>
            <person name="Zhang Y."/>
        </authorList>
    </citation>
    <scope>NUCLEOTIDE SEQUENCE [LARGE SCALE GENOMIC DNA]</scope>
    <source>
        <strain evidence="2">cv. Yunnan</strain>
    </source>
</reference>
<evidence type="ECO:0000313" key="2">
    <source>
        <dbReference type="Proteomes" id="UP001056120"/>
    </source>
</evidence>
<accession>A0ACB9EPL2</accession>
<reference evidence="1 2" key="2">
    <citation type="journal article" date="2022" name="Mol. Ecol. Resour.">
        <title>The genomes of chicory, endive, great burdock and yacon provide insights into Asteraceae paleo-polyploidization history and plant inulin production.</title>
        <authorList>
            <person name="Fan W."/>
            <person name="Wang S."/>
            <person name="Wang H."/>
            <person name="Wang A."/>
            <person name="Jiang F."/>
            <person name="Liu H."/>
            <person name="Zhao H."/>
            <person name="Xu D."/>
            <person name="Zhang Y."/>
        </authorList>
    </citation>
    <scope>NUCLEOTIDE SEQUENCE [LARGE SCALE GENOMIC DNA]</scope>
    <source>
        <strain evidence="2">cv. Yunnan</strain>
        <tissue evidence="1">Leaves</tissue>
    </source>
</reference>
<sequence>MSSSISRFTGSDFMLSLKPNNESRFFKSVSETPFLKNKEYAWNLLGTSCRNLSMSKNLQTTTFVRHSNFSPPPEAPVPSGSPSGSLRNWIVGIVLTFILPFFTHKWGSLLLIKNKVDKNIETTEHVVKTVENVAERVDKVIDSITDDLPEDSKLKKALEFVDEIAEGVAKGAHVADKIINKVEEAEDKLESLITHENSKGDEIPLEDEDKEDQEITEQERKNATHRRLLPTTTTDCQARRAFSDLSGNQELPPPPPQPSSPWSSNWSKWTAGLAATTTVISLLQFKEDVDLAMETAEEIIDAVEVVAEAVDMVAEKIVDDLPDGSKLKTTVEIIEQVAESVAGKAQKAVDFIDEVQEVEKKLNPVIEPVKQLTQAAANEAS</sequence>
<organism evidence="1 2">
    <name type="scientific">Smallanthus sonchifolius</name>
    <dbReference type="NCBI Taxonomy" id="185202"/>
    <lineage>
        <taxon>Eukaryota</taxon>
        <taxon>Viridiplantae</taxon>
        <taxon>Streptophyta</taxon>
        <taxon>Embryophyta</taxon>
        <taxon>Tracheophyta</taxon>
        <taxon>Spermatophyta</taxon>
        <taxon>Magnoliopsida</taxon>
        <taxon>eudicotyledons</taxon>
        <taxon>Gunneridae</taxon>
        <taxon>Pentapetalae</taxon>
        <taxon>asterids</taxon>
        <taxon>campanulids</taxon>
        <taxon>Asterales</taxon>
        <taxon>Asteraceae</taxon>
        <taxon>Asteroideae</taxon>
        <taxon>Heliantheae alliance</taxon>
        <taxon>Millerieae</taxon>
        <taxon>Smallanthus</taxon>
    </lineage>
</organism>
<protein>
    <submittedName>
        <fullName evidence="1">Uncharacterized protein</fullName>
    </submittedName>
</protein>
<proteinExistence type="predicted"/>
<evidence type="ECO:0000313" key="1">
    <source>
        <dbReference type="EMBL" id="KAI3760772.1"/>
    </source>
</evidence>
<dbReference type="Proteomes" id="UP001056120">
    <property type="component" value="Linkage Group LG17"/>
</dbReference>
<dbReference type="EMBL" id="CM042034">
    <property type="protein sequence ID" value="KAI3760772.1"/>
    <property type="molecule type" value="Genomic_DNA"/>
</dbReference>
<comment type="caution">
    <text evidence="1">The sequence shown here is derived from an EMBL/GenBank/DDBJ whole genome shotgun (WGS) entry which is preliminary data.</text>
</comment>
<keyword evidence="2" id="KW-1185">Reference proteome</keyword>